<comment type="similarity">
    <text evidence="1">Belongs to the AB hydrolase superfamily.</text>
</comment>
<reference evidence="4 5" key="1">
    <citation type="submission" date="2016-08" db="EMBL/GenBank/DDBJ databases">
        <title>Hymenobacter coccineus sp. nov., Hymenobacter lapidarius sp. nov. and Hymenobacter glacialis sp. nov., isolated from Antarctic soil.</title>
        <authorList>
            <person name="Sedlacek I."/>
            <person name="Kralova S."/>
            <person name="Kyrova K."/>
            <person name="Maslanova I."/>
            <person name="Stankova E."/>
            <person name="Vrbovska V."/>
            <person name="Nemec M."/>
            <person name="Bartak M."/>
            <person name="Svec P."/>
            <person name="Busse H.-J."/>
            <person name="Pantucek R."/>
        </authorList>
    </citation>
    <scope>NUCLEOTIDE SEQUENCE [LARGE SCALE GENOMIC DNA]</scope>
    <source>
        <strain evidence="4 5">CCM 8649</strain>
    </source>
</reference>
<protein>
    <submittedName>
        <fullName evidence="4">Sigma factor sigB regulation protein rsbQ</fullName>
    </submittedName>
</protein>
<sequence>MNPLKRHHVRVSGTGAQAIVFVHGFGCDQHMWRLVAPAFEAEYRVVLLDLVGAGNSDLTAYDPARYSTLAAHAEDVREVLGALDLHDVVYVGHSVSAMIGVLAAIQEPTLFDQLVFVAPSPRYINEGGYIGGFEPADIDEMLEAMDSNYLGWSAAFAPVIMAHPDQPELAAELANSFCRTDPAIAQHFAGVTFRGDERAGLRRVRTPALILQSARDLIAPLSVGDYMHEQLAGSELVILDTDGHCPHMSAPQATTAAIRAYLQSQRAVLA</sequence>
<dbReference type="AlphaFoldDB" id="A0A1G1TIS3"/>
<dbReference type="Proteomes" id="UP000177506">
    <property type="component" value="Unassembled WGS sequence"/>
</dbReference>
<evidence type="ECO:0000256" key="1">
    <source>
        <dbReference type="ARBA" id="ARBA00008645"/>
    </source>
</evidence>
<comment type="caution">
    <text evidence="4">The sequence shown here is derived from an EMBL/GenBank/DDBJ whole genome shotgun (WGS) entry which is preliminary data.</text>
</comment>
<accession>A0A1G1TIS3</accession>
<dbReference type="EMBL" id="MDZA01000111">
    <property type="protein sequence ID" value="OGX90774.1"/>
    <property type="molecule type" value="Genomic_DNA"/>
</dbReference>
<dbReference type="OrthoDB" id="9780932at2"/>
<dbReference type="Pfam" id="PF12697">
    <property type="entry name" value="Abhydrolase_6"/>
    <property type="match status" value="1"/>
</dbReference>
<evidence type="ECO:0000313" key="5">
    <source>
        <dbReference type="Proteomes" id="UP000177506"/>
    </source>
</evidence>
<dbReference type="GO" id="GO:0016787">
    <property type="term" value="F:hydrolase activity"/>
    <property type="evidence" value="ECO:0007669"/>
    <property type="project" value="UniProtKB-KW"/>
</dbReference>
<dbReference type="InterPro" id="IPR000073">
    <property type="entry name" value="AB_hydrolase_1"/>
</dbReference>
<dbReference type="FunFam" id="3.40.50.1820:FF:000042">
    <property type="entry name" value="probable strigolactone esterase DAD2"/>
    <property type="match status" value="1"/>
</dbReference>
<proteinExistence type="inferred from homology"/>
<name>A0A1G1TIS3_9BACT</name>
<dbReference type="InterPro" id="IPR029058">
    <property type="entry name" value="AB_hydrolase_fold"/>
</dbReference>
<dbReference type="PANTHER" id="PTHR43039">
    <property type="entry name" value="ESTERASE-RELATED"/>
    <property type="match status" value="1"/>
</dbReference>
<feature type="domain" description="AB hydrolase-1" evidence="3">
    <location>
        <begin position="19"/>
        <end position="256"/>
    </location>
</feature>
<dbReference type="PRINTS" id="PR00111">
    <property type="entry name" value="ABHYDROLASE"/>
</dbReference>
<keyword evidence="5" id="KW-1185">Reference proteome</keyword>
<dbReference type="SUPFAM" id="SSF53474">
    <property type="entry name" value="alpha/beta-Hydrolases"/>
    <property type="match status" value="1"/>
</dbReference>
<gene>
    <name evidence="4" type="ORF">BEN49_00305</name>
</gene>
<organism evidence="4 5">
    <name type="scientific">Hymenobacter coccineus</name>
    <dbReference type="NCBI Taxonomy" id="1908235"/>
    <lineage>
        <taxon>Bacteria</taxon>
        <taxon>Pseudomonadati</taxon>
        <taxon>Bacteroidota</taxon>
        <taxon>Cytophagia</taxon>
        <taxon>Cytophagales</taxon>
        <taxon>Hymenobacteraceae</taxon>
        <taxon>Hymenobacter</taxon>
    </lineage>
</organism>
<keyword evidence="2" id="KW-0378">Hydrolase</keyword>
<dbReference type="Gene3D" id="3.40.50.1820">
    <property type="entry name" value="alpha/beta hydrolase"/>
    <property type="match status" value="1"/>
</dbReference>
<evidence type="ECO:0000259" key="3">
    <source>
        <dbReference type="Pfam" id="PF12697"/>
    </source>
</evidence>
<evidence type="ECO:0000256" key="2">
    <source>
        <dbReference type="ARBA" id="ARBA00022801"/>
    </source>
</evidence>
<evidence type="ECO:0000313" key="4">
    <source>
        <dbReference type="EMBL" id="OGX90774.1"/>
    </source>
</evidence>
<dbReference type="RefSeq" id="WP_070742579.1">
    <property type="nucleotide sequence ID" value="NZ_MDZA01000111.1"/>
</dbReference>